<keyword evidence="2" id="KW-1185">Reference proteome</keyword>
<proteinExistence type="predicted"/>
<protein>
    <submittedName>
        <fullName evidence="1">Uncharacterized protein</fullName>
    </submittedName>
</protein>
<evidence type="ECO:0000313" key="1">
    <source>
        <dbReference type="EMBL" id="MBA0680575.1"/>
    </source>
</evidence>
<accession>A0A7J8WZX3</accession>
<reference evidence="1 2" key="1">
    <citation type="journal article" date="2019" name="Genome Biol. Evol.">
        <title>Insights into the evolution of the New World diploid cottons (Gossypium, subgenus Houzingenia) based on genome sequencing.</title>
        <authorList>
            <person name="Grover C.E."/>
            <person name="Arick M.A. 2nd"/>
            <person name="Thrash A."/>
            <person name="Conover J.L."/>
            <person name="Sanders W.S."/>
            <person name="Peterson D.G."/>
            <person name="Frelichowski J.E."/>
            <person name="Scheffler J.A."/>
            <person name="Scheffler B.E."/>
            <person name="Wendel J.F."/>
        </authorList>
    </citation>
    <scope>NUCLEOTIDE SEQUENCE [LARGE SCALE GENOMIC DNA]</scope>
    <source>
        <strain evidence="1">185</strain>
        <tissue evidence="1">Leaf</tissue>
    </source>
</reference>
<evidence type="ECO:0000313" key="2">
    <source>
        <dbReference type="Proteomes" id="UP000593577"/>
    </source>
</evidence>
<dbReference type="EMBL" id="JABFAA010000004">
    <property type="protein sequence ID" value="MBA0680575.1"/>
    <property type="molecule type" value="Genomic_DNA"/>
</dbReference>
<dbReference type="Proteomes" id="UP000593577">
    <property type="component" value="Unassembled WGS sequence"/>
</dbReference>
<gene>
    <name evidence="1" type="ORF">Goari_012266</name>
</gene>
<comment type="caution">
    <text evidence="1">The sequence shown here is derived from an EMBL/GenBank/DDBJ whole genome shotgun (WGS) entry which is preliminary data.</text>
</comment>
<sequence length="50" mass="5776">MERGRGNPCNTGSYSLQDCKSIYSRGICRITSHWSNHQRYSKPKKQFPGD</sequence>
<name>A0A7J8WZX3_GOSAI</name>
<dbReference type="AlphaFoldDB" id="A0A7J8WZX3"/>
<organism evidence="1 2">
    <name type="scientific">Gossypium aridum</name>
    <name type="common">American cotton</name>
    <name type="synonym">Erioxylum aridum</name>
    <dbReference type="NCBI Taxonomy" id="34290"/>
    <lineage>
        <taxon>Eukaryota</taxon>
        <taxon>Viridiplantae</taxon>
        <taxon>Streptophyta</taxon>
        <taxon>Embryophyta</taxon>
        <taxon>Tracheophyta</taxon>
        <taxon>Spermatophyta</taxon>
        <taxon>Magnoliopsida</taxon>
        <taxon>eudicotyledons</taxon>
        <taxon>Gunneridae</taxon>
        <taxon>Pentapetalae</taxon>
        <taxon>rosids</taxon>
        <taxon>malvids</taxon>
        <taxon>Malvales</taxon>
        <taxon>Malvaceae</taxon>
        <taxon>Malvoideae</taxon>
        <taxon>Gossypium</taxon>
    </lineage>
</organism>